<dbReference type="PANTHER" id="PTHR30185:SF12">
    <property type="entry name" value="TRANSCRIPTIONAL REGULATOR MANR"/>
    <property type="match status" value="1"/>
</dbReference>
<protein>
    <submittedName>
        <fullName evidence="7">PTS sugar transporter subunit IIA</fullName>
    </submittedName>
</protein>
<dbReference type="InterPro" id="IPR007737">
    <property type="entry name" value="Mga_HTH"/>
</dbReference>
<organism evidence="7 8">
    <name type="scientific">Cutibacterium avidum</name>
    <dbReference type="NCBI Taxonomy" id="33010"/>
    <lineage>
        <taxon>Bacteria</taxon>
        <taxon>Bacillati</taxon>
        <taxon>Actinomycetota</taxon>
        <taxon>Actinomycetes</taxon>
        <taxon>Propionibacteriales</taxon>
        <taxon>Propionibacteriaceae</taxon>
        <taxon>Cutibacterium</taxon>
    </lineage>
</organism>
<dbReference type="Gene3D" id="1.10.10.10">
    <property type="entry name" value="Winged helix-like DNA-binding domain superfamily/Winged helix DNA-binding domain"/>
    <property type="match status" value="1"/>
</dbReference>
<dbReference type="InterPro" id="IPR002178">
    <property type="entry name" value="PTS_EIIA_type-2_dom"/>
</dbReference>
<keyword evidence="7" id="KW-0813">Transport</keyword>
<dbReference type="Pfam" id="PF00359">
    <property type="entry name" value="PTS_EIIA_2"/>
    <property type="match status" value="1"/>
</dbReference>
<keyword evidence="3" id="KW-0010">Activator</keyword>
<keyword evidence="7" id="KW-0762">Sugar transport</keyword>
<evidence type="ECO:0000256" key="1">
    <source>
        <dbReference type="ARBA" id="ARBA00022737"/>
    </source>
</evidence>
<evidence type="ECO:0000259" key="6">
    <source>
        <dbReference type="PROSITE" id="PS51372"/>
    </source>
</evidence>
<keyword evidence="4" id="KW-0804">Transcription</keyword>
<dbReference type="EMBL" id="NOWI01000001">
    <property type="protein sequence ID" value="RFT46921.1"/>
    <property type="molecule type" value="Genomic_DNA"/>
</dbReference>
<dbReference type="InterPro" id="IPR050661">
    <property type="entry name" value="BglG_antiterminators"/>
</dbReference>
<dbReference type="Gene3D" id="3.40.930.10">
    <property type="entry name" value="Mannitol-specific EII, Chain A"/>
    <property type="match status" value="1"/>
</dbReference>
<keyword evidence="2" id="KW-0805">Transcription regulation</keyword>
<reference evidence="7 8" key="1">
    <citation type="submission" date="2017-07" db="EMBL/GenBank/DDBJ databases">
        <authorList>
            <person name="Sun Z.S."/>
            <person name="Albrecht U."/>
            <person name="Echele G."/>
            <person name="Lee C.C."/>
        </authorList>
    </citation>
    <scope>NUCLEOTIDE SEQUENCE [LARGE SCALE GENOMIC DNA]</scope>
    <source>
        <strain evidence="7 8">P16-029</strain>
    </source>
</reference>
<proteinExistence type="predicted"/>
<evidence type="ECO:0000313" key="7">
    <source>
        <dbReference type="EMBL" id="RFT46921.1"/>
    </source>
</evidence>
<dbReference type="Pfam" id="PF08279">
    <property type="entry name" value="HTH_11"/>
    <property type="match status" value="1"/>
</dbReference>
<evidence type="ECO:0000256" key="4">
    <source>
        <dbReference type="ARBA" id="ARBA00023163"/>
    </source>
</evidence>
<sequence length="630" mass="71178">MIRFSQRQALLLQLLSEVDHSMKGTDLAGLLGVSTRTLRYDIARINGISRENIIESTTNGYSVERSVYAEVVARNSEFSTQLEHHERILLYLLSTSDTTIYDVMRDCYLSESVIKASLKRLKPQFEDHSLHLSVKGSTIHLDGDEVHFRNFLGSLVNTAMDAVVGQNDRVARYLPDVRLGDIENLVVETLRDHYLEIDDIRLSNMVVNIAICVQRYNFPIEDDAATDLVMSNQSEMLCDQFLVGLRKLYPDRPLSSADDAYLRSIIGATLGLGHGEPDHHSDSCDTCLTVSRCLDDTVEHFGLVIAKEELYGSVSKHVERLMAHAPSMPYFRNTLRESLRSRSPFLYDAAVYLADKLSRLLGIFFTDDEIGLLAVYIGLYSEPAPNPSLVTAVVVCPRYRALRDLLLAGLVDHFADRMRIVDIVSSVAEADTCDCDIVLSTTEEPSHRHTCVPISALMSDLDLSAIDSELLRAGEKKSRVATASAMKRFLDPTLFFTGGSFDSWRETLDFMCEAMERNGIVPDGFRESVFLREGYSSTVFFRRFAVPHAMDFLAYETKIAILIPSTPIDWETSDVSLVLLLAINEGDYDDFVRFYQPLIRVLYDQELFTELRSISSYHEFMKFLDKQVSM</sequence>
<dbReference type="PROSITE" id="PS51094">
    <property type="entry name" value="PTS_EIIA_TYPE_2"/>
    <property type="match status" value="1"/>
</dbReference>
<dbReference type="InterPro" id="IPR036634">
    <property type="entry name" value="PRD_sf"/>
</dbReference>
<evidence type="ECO:0000256" key="2">
    <source>
        <dbReference type="ARBA" id="ARBA00023015"/>
    </source>
</evidence>
<dbReference type="InterPro" id="IPR013196">
    <property type="entry name" value="HTH_11"/>
</dbReference>
<dbReference type="Proteomes" id="UP000259211">
    <property type="component" value="Unassembled WGS sequence"/>
</dbReference>
<dbReference type="InterPro" id="IPR016152">
    <property type="entry name" value="PTrfase/Anion_transptr"/>
</dbReference>
<evidence type="ECO:0000313" key="8">
    <source>
        <dbReference type="Proteomes" id="UP000259211"/>
    </source>
</evidence>
<dbReference type="Gene3D" id="1.10.1790.10">
    <property type="entry name" value="PRD domain"/>
    <property type="match status" value="1"/>
</dbReference>
<evidence type="ECO:0000259" key="5">
    <source>
        <dbReference type="PROSITE" id="PS51094"/>
    </source>
</evidence>
<dbReference type="SUPFAM" id="SSF55804">
    <property type="entry name" value="Phoshotransferase/anion transport protein"/>
    <property type="match status" value="1"/>
</dbReference>
<gene>
    <name evidence="7" type="ORF">CHT91_01000</name>
</gene>
<dbReference type="Pfam" id="PF05043">
    <property type="entry name" value="Mga"/>
    <property type="match status" value="1"/>
</dbReference>
<comment type="caution">
    <text evidence="7">The sequence shown here is derived from an EMBL/GenBank/DDBJ whole genome shotgun (WGS) entry which is preliminary data.</text>
</comment>
<accession>A0A3E2DNG9</accession>
<feature type="domain" description="PRD" evidence="6">
    <location>
        <begin position="281"/>
        <end position="387"/>
    </location>
</feature>
<evidence type="ECO:0000256" key="3">
    <source>
        <dbReference type="ARBA" id="ARBA00023159"/>
    </source>
</evidence>
<keyword evidence="1" id="KW-0677">Repeat</keyword>
<dbReference type="RefSeq" id="WP_065672930.1">
    <property type="nucleotide sequence ID" value="NZ_JAQDJS010000003.1"/>
</dbReference>
<dbReference type="GO" id="GO:0006355">
    <property type="term" value="P:regulation of DNA-templated transcription"/>
    <property type="evidence" value="ECO:0007669"/>
    <property type="project" value="InterPro"/>
</dbReference>
<dbReference type="PANTHER" id="PTHR30185">
    <property type="entry name" value="CRYPTIC BETA-GLUCOSIDE BGL OPERON ANTITERMINATOR"/>
    <property type="match status" value="1"/>
</dbReference>
<dbReference type="InterPro" id="IPR011608">
    <property type="entry name" value="PRD"/>
</dbReference>
<dbReference type="SUPFAM" id="SSF63520">
    <property type="entry name" value="PTS-regulatory domain, PRD"/>
    <property type="match status" value="1"/>
</dbReference>
<dbReference type="PROSITE" id="PS51372">
    <property type="entry name" value="PRD_2"/>
    <property type="match status" value="1"/>
</dbReference>
<name>A0A3E2DNG9_9ACTN</name>
<dbReference type="InterPro" id="IPR036388">
    <property type="entry name" value="WH-like_DNA-bd_sf"/>
</dbReference>
<feature type="domain" description="PTS EIIA type-2" evidence="5">
    <location>
        <begin position="488"/>
        <end position="627"/>
    </location>
</feature>
<dbReference type="AlphaFoldDB" id="A0A3E2DNG9"/>